<keyword evidence="17" id="KW-1185">Reference proteome</keyword>
<proteinExistence type="inferred from homology"/>
<dbReference type="Pfam" id="PF00019">
    <property type="entry name" value="TGF_beta"/>
    <property type="match status" value="1"/>
</dbReference>
<dbReference type="Gene3D" id="2.10.90.10">
    <property type="entry name" value="Cystine-knot cytokines"/>
    <property type="match status" value="1"/>
</dbReference>
<dbReference type="CDD" id="cd13754">
    <property type="entry name" value="TGF_beta_INHA"/>
    <property type="match status" value="1"/>
</dbReference>
<comment type="similarity">
    <text evidence="3 13">Belongs to the TGF-beta family.</text>
</comment>
<protein>
    <recommendedName>
        <fullName evidence="4 12">Inhibin alpha chain</fullName>
    </recommendedName>
</protein>
<feature type="signal peptide" evidence="14">
    <location>
        <begin position="1"/>
        <end position="19"/>
    </location>
</feature>
<dbReference type="SMART" id="SM00204">
    <property type="entry name" value="TGFB"/>
    <property type="match status" value="1"/>
</dbReference>
<organism evidence="16 17">
    <name type="scientific">Crotalus adamanteus</name>
    <name type="common">Eastern diamondback rattlesnake</name>
    <dbReference type="NCBI Taxonomy" id="8729"/>
    <lineage>
        <taxon>Eukaryota</taxon>
        <taxon>Metazoa</taxon>
        <taxon>Chordata</taxon>
        <taxon>Craniata</taxon>
        <taxon>Vertebrata</taxon>
        <taxon>Euteleostomi</taxon>
        <taxon>Lepidosauria</taxon>
        <taxon>Squamata</taxon>
        <taxon>Bifurcata</taxon>
        <taxon>Unidentata</taxon>
        <taxon>Episquamata</taxon>
        <taxon>Toxicofera</taxon>
        <taxon>Serpentes</taxon>
        <taxon>Colubroidea</taxon>
        <taxon>Viperidae</taxon>
        <taxon>Crotalinae</taxon>
        <taxon>Crotalus</taxon>
    </lineage>
</organism>
<dbReference type="GO" id="GO:0005615">
    <property type="term" value="C:extracellular space"/>
    <property type="evidence" value="ECO:0007669"/>
    <property type="project" value="TreeGrafter"/>
</dbReference>
<keyword evidence="9 12" id="KW-0339">Growth factor</keyword>
<evidence type="ECO:0000313" key="17">
    <source>
        <dbReference type="Proteomes" id="UP001474421"/>
    </source>
</evidence>
<dbReference type="PROSITE" id="PS00250">
    <property type="entry name" value="TGF_BETA_1"/>
    <property type="match status" value="1"/>
</dbReference>
<comment type="caution">
    <text evidence="16">The sequence shown here is derived from an EMBL/GenBank/DDBJ whole genome shotgun (WGS) entry which is preliminary data.</text>
</comment>
<evidence type="ECO:0000256" key="11">
    <source>
        <dbReference type="ARBA" id="ARBA00023180"/>
    </source>
</evidence>
<evidence type="ECO:0000256" key="7">
    <source>
        <dbReference type="ARBA" id="ARBA00022702"/>
    </source>
</evidence>
<keyword evidence="7 12" id="KW-0372">Hormone</keyword>
<dbReference type="PROSITE" id="PS51362">
    <property type="entry name" value="TGF_BETA_2"/>
    <property type="match status" value="1"/>
</dbReference>
<comment type="subcellular location">
    <subcellularLocation>
        <location evidence="2">Secreted</location>
    </subcellularLocation>
</comment>
<evidence type="ECO:0000313" key="16">
    <source>
        <dbReference type="EMBL" id="KAK9410413.1"/>
    </source>
</evidence>
<evidence type="ECO:0000256" key="10">
    <source>
        <dbReference type="ARBA" id="ARBA00023157"/>
    </source>
</evidence>
<dbReference type="InterPro" id="IPR015615">
    <property type="entry name" value="TGF-beta-rel"/>
</dbReference>
<keyword evidence="6" id="KW-0165">Cleavage on pair of basic residues</keyword>
<evidence type="ECO:0000256" key="2">
    <source>
        <dbReference type="ARBA" id="ARBA00004613"/>
    </source>
</evidence>
<keyword evidence="10" id="KW-1015">Disulfide bond</keyword>
<dbReference type="PANTHER" id="PTHR11848">
    <property type="entry name" value="TGF-BETA FAMILY"/>
    <property type="match status" value="1"/>
</dbReference>
<dbReference type="PRINTS" id="PR00669">
    <property type="entry name" value="INHIBINA"/>
</dbReference>
<comment type="function">
    <text evidence="1">Inhibins and activins inhibit and activate, respectively, the secretion of follitropin by the pituitary gland. Inhibins/activins are involved in regulating a number of diverse functions such as hypothalamic and pituitary hormone secretion, gonadal hormone secretion, germ cell development and maturation, erythroid differentiation, insulin secretion, nerve cell survival, embryonic axial development or bone growth, depending on their subunit composition. Inhibins appear to oppose the functions of activins.</text>
</comment>
<evidence type="ECO:0000259" key="15">
    <source>
        <dbReference type="PROSITE" id="PS51362"/>
    </source>
</evidence>
<keyword evidence="5 12" id="KW-0964">Secreted</keyword>
<accession>A0AAW1C8R5</accession>
<gene>
    <name evidence="16" type="ORF">NXF25_001588</name>
</gene>
<dbReference type="InterPro" id="IPR017175">
    <property type="entry name" value="Inhibin_asu"/>
</dbReference>
<evidence type="ECO:0000256" key="8">
    <source>
        <dbReference type="ARBA" id="ARBA00022729"/>
    </source>
</evidence>
<dbReference type="EMBL" id="JAOTOJ010000001">
    <property type="protein sequence ID" value="KAK9410413.1"/>
    <property type="molecule type" value="Genomic_DNA"/>
</dbReference>
<dbReference type="PANTHER" id="PTHR11848:SF117">
    <property type="entry name" value="INHIBIN ALPHA CHAIN"/>
    <property type="match status" value="1"/>
</dbReference>
<feature type="chain" id="PRO_5043822250" description="Inhibin alpha chain" evidence="14">
    <location>
        <begin position="20"/>
        <end position="333"/>
    </location>
</feature>
<evidence type="ECO:0000256" key="1">
    <source>
        <dbReference type="ARBA" id="ARBA00002588"/>
    </source>
</evidence>
<dbReference type="InterPro" id="IPR001839">
    <property type="entry name" value="TGF-b_C"/>
</dbReference>
<evidence type="ECO:0000256" key="3">
    <source>
        <dbReference type="ARBA" id="ARBA00006656"/>
    </source>
</evidence>
<evidence type="ECO:0000256" key="12">
    <source>
        <dbReference type="PIRNR" id="PIRNR037328"/>
    </source>
</evidence>
<dbReference type="PIRSF" id="PIRSF037328">
    <property type="entry name" value="Inhibin_alpha_subunit"/>
    <property type="match status" value="1"/>
</dbReference>
<reference evidence="16 17" key="1">
    <citation type="journal article" date="2024" name="Proc. Natl. Acad. Sci. U.S.A.">
        <title>The genetic regulatory architecture and epigenomic basis for age-related changes in rattlesnake venom.</title>
        <authorList>
            <person name="Hogan M.P."/>
            <person name="Holding M.L."/>
            <person name="Nystrom G.S."/>
            <person name="Colston T.J."/>
            <person name="Bartlett D.A."/>
            <person name="Mason A.J."/>
            <person name="Ellsworth S.A."/>
            <person name="Rautsaw R.M."/>
            <person name="Lawrence K.C."/>
            <person name="Strickland J.L."/>
            <person name="He B."/>
            <person name="Fraser P."/>
            <person name="Margres M.J."/>
            <person name="Gilbert D.M."/>
            <person name="Gibbs H.L."/>
            <person name="Parkinson C.L."/>
            <person name="Rokyta D.R."/>
        </authorList>
    </citation>
    <scope>NUCLEOTIDE SEQUENCE [LARGE SCALE GENOMIC DNA]</scope>
    <source>
        <strain evidence="16">DRR0105</strain>
    </source>
</reference>
<dbReference type="InterPro" id="IPR017948">
    <property type="entry name" value="TGFb_CS"/>
</dbReference>
<keyword evidence="11" id="KW-0325">Glycoprotein</keyword>
<keyword evidence="8 14" id="KW-0732">Signal</keyword>
<name>A0AAW1C8R5_CROAD</name>
<evidence type="ECO:0000256" key="5">
    <source>
        <dbReference type="ARBA" id="ARBA00022525"/>
    </source>
</evidence>
<sequence>MNSMLILQLILLCPAAVAGCNRDAERQLILAKVKAHFLDFLGPVPQNERVQGGRRGLHRRHALDTTETRSLEEEHISQVIVFPIQGVLCERLQPDGLPEHRGVFTYIFQSSIHILSHEVTSVQLWFYTGPVVVQSSPLEAASNNSSPEAEILMLSEEGQVPLATMAVPASEGWTVFHFRSSFFHYLFQNVFVLFIRCLGCPCVADAAKIPFLVATTKPKTQDQTESPSRIIANLTAMFQHNAVAHPNCHRTSINISFEELGWDNWIVHPSSFMFYYCHGNCSGAHTYIPNSQNCCAALPGTMQSLRVRTTSDGGYSFRYETVPNIITQDCVCM</sequence>
<dbReference type="GO" id="GO:0008083">
    <property type="term" value="F:growth factor activity"/>
    <property type="evidence" value="ECO:0007669"/>
    <property type="project" value="UniProtKB-KW"/>
</dbReference>
<evidence type="ECO:0000256" key="13">
    <source>
        <dbReference type="RuleBase" id="RU000354"/>
    </source>
</evidence>
<dbReference type="GO" id="GO:0005125">
    <property type="term" value="F:cytokine activity"/>
    <property type="evidence" value="ECO:0007669"/>
    <property type="project" value="TreeGrafter"/>
</dbReference>
<dbReference type="GO" id="GO:0005179">
    <property type="term" value="F:hormone activity"/>
    <property type="evidence" value="ECO:0007669"/>
    <property type="project" value="UniProtKB-KW"/>
</dbReference>
<dbReference type="Proteomes" id="UP001474421">
    <property type="component" value="Unassembled WGS sequence"/>
</dbReference>
<evidence type="ECO:0000256" key="4">
    <source>
        <dbReference type="ARBA" id="ARBA00019280"/>
    </source>
</evidence>
<evidence type="ECO:0000256" key="9">
    <source>
        <dbReference type="ARBA" id="ARBA00023030"/>
    </source>
</evidence>
<dbReference type="SUPFAM" id="SSF57501">
    <property type="entry name" value="Cystine-knot cytokines"/>
    <property type="match status" value="1"/>
</dbReference>
<evidence type="ECO:0000256" key="6">
    <source>
        <dbReference type="ARBA" id="ARBA00022685"/>
    </source>
</evidence>
<feature type="domain" description="TGF-beta family profile" evidence="15">
    <location>
        <begin position="229"/>
        <end position="333"/>
    </location>
</feature>
<dbReference type="AlphaFoldDB" id="A0AAW1C8R5"/>
<dbReference type="InterPro" id="IPR029034">
    <property type="entry name" value="Cystine-knot_cytokine"/>
</dbReference>
<evidence type="ECO:0000256" key="14">
    <source>
        <dbReference type="SAM" id="SignalP"/>
    </source>
</evidence>